<sequence length="125" mass="13407">MSLCYRCYLDATAHWYPGKTIRTKGSNTAIEALTSYAPVSGSTSSKCAYCVKNRKLYELLKFSDKNAQAHTAAADAAATTAHTASEVVALNLVYSASNAVSLPARIGPNSVPWDLDLADDDNEEE</sequence>
<dbReference type="Proteomes" id="UP000050424">
    <property type="component" value="Unassembled WGS sequence"/>
</dbReference>
<gene>
    <name evidence="1" type="ORF">AK830_g12629</name>
</gene>
<accession>A0A0P7AJV9</accession>
<dbReference type="EMBL" id="LKCW01000465">
    <property type="protein sequence ID" value="KPM33943.1"/>
    <property type="molecule type" value="Genomic_DNA"/>
</dbReference>
<dbReference type="AlphaFoldDB" id="A0A0P7AJV9"/>
<reference evidence="1 2" key="1">
    <citation type="submission" date="2015-09" db="EMBL/GenBank/DDBJ databases">
        <title>Draft genome of a European isolate of the apple canker pathogen Neonectria ditissima.</title>
        <authorList>
            <person name="Gomez-Cortecero A."/>
            <person name="Harrison R.J."/>
            <person name="Armitage A.D."/>
        </authorList>
    </citation>
    <scope>NUCLEOTIDE SEQUENCE [LARGE SCALE GENOMIC DNA]</scope>
    <source>
        <strain evidence="1 2">R09/05</strain>
    </source>
</reference>
<proteinExistence type="predicted"/>
<comment type="caution">
    <text evidence="1">The sequence shown here is derived from an EMBL/GenBank/DDBJ whole genome shotgun (WGS) entry which is preliminary data.</text>
</comment>
<evidence type="ECO:0000313" key="2">
    <source>
        <dbReference type="Proteomes" id="UP000050424"/>
    </source>
</evidence>
<name>A0A0P7AJV9_9HYPO</name>
<keyword evidence="2" id="KW-1185">Reference proteome</keyword>
<protein>
    <submittedName>
        <fullName evidence="1">Uncharacterized protein</fullName>
    </submittedName>
</protein>
<evidence type="ECO:0000313" key="1">
    <source>
        <dbReference type="EMBL" id="KPM33943.1"/>
    </source>
</evidence>
<organism evidence="1 2">
    <name type="scientific">Neonectria ditissima</name>
    <dbReference type="NCBI Taxonomy" id="78410"/>
    <lineage>
        <taxon>Eukaryota</taxon>
        <taxon>Fungi</taxon>
        <taxon>Dikarya</taxon>
        <taxon>Ascomycota</taxon>
        <taxon>Pezizomycotina</taxon>
        <taxon>Sordariomycetes</taxon>
        <taxon>Hypocreomycetidae</taxon>
        <taxon>Hypocreales</taxon>
        <taxon>Nectriaceae</taxon>
        <taxon>Neonectria</taxon>
    </lineage>
</organism>